<protein>
    <recommendedName>
        <fullName evidence="1">Histone H2A</fullName>
    </recommendedName>
</protein>
<evidence type="ECO:0000313" key="4">
    <source>
        <dbReference type="EMBL" id="KAK6141301.1"/>
    </source>
</evidence>
<sequence length="133" mass="14502">MSSTGASSGSKGKSSTISRAAKVGLQFPVRRVNKSLKEGKYAARIYTAASLYLTAVLEYLASEVLELASNEAKDSKKKRIEPRHLQQAVRKDKDFKQLLSNVTIPDAGVLPKFHQNLLPKSSADRQKEASPAT</sequence>
<dbReference type="InterPro" id="IPR002119">
    <property type="entry name" value="Histone_H2A"/>
</dbReference>
<dbReference type="EMBL" id="JABTTQ020000153">
    <property type="protein sequence ID" value="KAK6141301.1"/>
    <property type="molecule type" value="Genomic_DNA"/>
</dbReference>
<dbReference type="Proteomes" id="UP001318860">
    <property type="component" value="Unassembled WGS sequence"/>
</dbReference>
<dbReference type="InterPro" id="IPR009072">
    <property type="entry name" value="Histone-fold"/>
</dbReference>
<proteinExistence type="inferred from homology"/>
<reference evidence="4 5" key="1">
    <citation type="journal article" date="2021" name="Comput. Struct. Biotechnol. J.">
        <title>De novo genome assembly of the potent medicinal plant Rehmannia glutinosa using nanopore technology.</title>
        <authorList>
            <person name="Ma L."/>
            <person name="Dong C."/>
            <person name="Song C."/>
            <person name="Wang X."/>
            <person name="Zheng X."/>
            <person name="Niu Y."/>
            <person name="Chen S."/>
            <person name="Feng W."/>
        </authorList>
    </citation>
    <scope>NUCLEOTIDE SEQUENCE [LARGE SCALE GENOMIC DNA]</scope>
    <source>
        <strain evidence="4">DH-2019</strain>
    </source>
</reference>
<keyword evidence="1" id="KW-0539">Nucleus</keyword>
<keyword evidence="1" id="KW-0544">Nucleosome core</keyword>
<evidence type="ECO:0000259" key="3">
    <source>
        <dbReference type="Pfam" id="PF16211"/>
    </source>
</evidence>
<keyword evidence="1" id="KW-0158">Chromosome</keyword>
<comment type="similarity">
    <text evidence="1">Belongs to the histone H2A family.</text>
</comment>
<evidence type="ECO:0000313" key="5">
    <source>
        <dbReference type="Proteomes" id="UP001318860"/>
    </source>
</evidence>
<feature type="domain" description="Core Histone H2A/H2B/H3" evidence="2">
    <location>
        <begin position="10"/>
        <end position="91"/>
    </location>
</feature>
<evidence type="ECO:0000256" key="1">
    <source>
        <dbReference type="RuleBase" id="RU003767"/>
    </source>
</evidence>
<comment type="subunit">
    <text evidence="1">The nucleosome is a histone octamer containing two molecules each of H2A, H2B, H3 and H4 assembled in one H3-H4 heterotetramer and two H2A-H2B heterodimers. The octamer wraps approximately 147 bp of DNA.</text>
</comment>
<keyword evidence="5" id="KW-1185">Reference proteome</keyword>
<dbReference type="InterPro" id="IPR032454">
    <property type="entry name" value="Histone_H2A_C"/>
</dbReference>
<feature type="domain" description="Histone H2A C-terminal" evidence="3">
    <location>
        <begin position="96"/>
        <end position="126"/>
    </location>
</feature>
<dbReference type="SMART" id="SM00414">
    <property type="entry name" value="H2A"/>
    <property type="match status" value="1"/>
</dbReference>
<dbReference type="Pfam" id="PF16211">
    <property type="entry name" value="Histone_H2A_C"/>
    <property type="match status" value="1"/>
</dbReference>
<dbReference type="PRINTS" id="PR00620">
    <property type="entry name" value="HISTONEH2A"/>
</dbReference>
<evidence type="ECO:0000259" key="2">
    <source>
        <dbReference type="Pfam" id="PF00125"/>
    </source>
</evidence>
<organism evidence="4 5">
    <name type="scientific">Rehmannia glutinosa</name>
    <name type="common">Chinese foxglove</name>
    <dbReference type="NCBI Taxonomy" id="99300"/>
    <lineage>
        <taxon>Eukaryota</taxon>
        <taxon>Viridiplantae</taxon>
        <taxon>Streptophyta</taxon>
        <taxon>Embryophyta</taxon>
        <taxon>Tracheophyta</taxon>
        <taxon>Spermatophyta</taxon>
        <taxon>Magnoliopsida</taxon>
        <taxon>eudicotyledons</taxon>
        <taxon>Gunneridae</taxon>
        <taxon>Pentapetalae</taxon>
        <taxon>asterids</taxon>
        <taxon>lamiids</taxon>
        <taxon>Lamiales</taxon>
        <taxon>Orobanchaceae</taxon>
        <taxon>Rehmannieae</taxon>
        <taxon>Rehmannia</taxon>
    </lineage>
</organism>
<dbReference type="Gene3D" id="1.10.20.10">
    <property type="entry name" value="Histone, subunit A"/>
    <property type="match status" value="1"/>
</dbReference>
<dbReference type="Pfam" id="PF00125">
    <property type="entry name" value="Histone"/>
    <property type="match status" value="1"/>
</dbReference>
<gene>
    <name evidence="4" type="ORF">DH2020_024937</name>
</gene>
<dbReference type="CDD" id="cd00074">
    <property type="entry name" value="HFD_H2A"/>
    <property type="match status" value="1"/>
</dbReference>
<name>A0ABR0W3T8_REHGL</name>
<keyword evidence="1" id="KW-0238">DNA-binding</keyword>
<comment type="caution">
    <text evidence="4">The sequence shown here is derived from an EMBL/GenBank/DDBJ whole genome shotgun (WGS) entry which is preliminary data.</text>
</comment>
<dbReference type="InterPro" id="IPR007125">
    <property type="entry name" value="H2A/H2B/H3"/>
</dbReference>
<dbReference type="SUPFAM" id="SSF47113">
    <property type="entry name" value="Histone-fold"/>
    <property type="match status" value="1"/>
</dbReference>
<accession>A0ABR0W3T8</accession>
<comment type="subcellular location">
    <subcellularLocation>
        <location evidence="1">Nucleus</location>
    </subcellularLocation>
</comment>
<dbReference type="PANTHER" id="PTHR23430">
    <property type="entry name" value="HISTONE H2A"/>
    <property type="match status" value="1"/>
</dbReference>